<dbReference type="PANTHER" id="PTHR44591:SF23">
    <property type="entry name" value="CHEY SUBFAMILY"/>
    <property type="match status" value="1"/>
</dbReference>
<comment type="caution">
    <text evidence="4">The sequence shown here is derived from an EMBL/GenBank/DDBJ whole genome shotgun (WGS) entry which is preliminary data.</text>
</comment>
<dbReference type="SMART" id="SM00448">
    <property type="entry name" value="REC"/>
    <property type="match status" value="1"/>
</dbReference>
<evidence type="ECO:0000259" key="3">
    <source>
        <dbReference type="PROSITE" id="PS50110"/>
    </source>
</evidence>
<dbReference type="RefSeq" id="WP_215618265.1">
    <property type="nucleotide sequence ID" value="NZ_JADOER010000007.1"/>
</dbReference>
<dbReference type="PROSITE" id="PS50110">
    <property type="entry name" value="RESPONSE_REGULATORY"/>
    <property type="match status" value="1"/>
</dbReference>
<evidence type="ECO:0000313" key="5">
    <source>
        <dbReference type="Proteomes" id="UP001196661"/>
    </source>
</evidence>
<dbReference type="InterPro" id="IPR050595">
    <property type="entry name" value="Bact_response_regulator"/>
</dbReference>
<organism evidence="4 5">
    <name type="scientific">Leptothoe kymatousa TAU-MAC 1615</name>
    <dbReference type="NCBI Taxonomy" id="2364775"/>
    <lineage>
        <taxon>Bacteria</taxon>
        <taxon>Bacillati</taxon>
        <taxon>Cyanobacteriota</taxon>
        <taxon>Cyanophyceae</taxon>
        <taxon>Nodosilineales</taxon>
        <taxon>Cymatolegaceae</taxon>
        <taxon>Leptothoe</taxon>
        <taxon>Leptothoe kymatousa</taxon>
    </lineage>
</organism>
<gene>
    <name evidence="4" type="ORF">IXB28_09170</name>
</gene>
<reference evidence="4 5" key="1">
    <citation type="journal article" date="2021" name="Mar. Drugs">
        <title>Genome Reduction and Secondary Metabolism of the Marine Sponge-Associated Cyanobacterium Leptothoe.</title>
        <authorList>
            <person name="Konstantinou D."/>
            <person name="Popin R.V."/>
            <person name="Fewer D.P."/>
            <person name="Sivonen K."/>
            <person name="Gkelis S."/>
        </authorList>
    </citation>
    <scope>NUCLEOTIDE SEQUENCE [LARGE SCALE GENOMIC DNA]</scope>
    <source>
        <strain evidence="4 5">TAU-MAC 1615</strain>
    </source>
</reference>
<proteinExistence type="predicted"/>
<dbReference type="EMBL" id="JADOER010000007">
    <property type="protein sequence ID" value="MBT9312374.1"/>
    <property type="molecule type" value="Genomic_DNA"/>
</dbReference>
<dbReference type="Pfam" id="PF00072">
    <property type="entry name" value="Response_reg"/>
    <property type="match status" value="1"/>
</dbReference>
<dbReference type="Gene3D" id="3.40.50.2300">
    <property type="match status" value="1"/>
</dbReference>
<comment type="caution">
    <text evidence="2">Lacks conserved residue(s) required for the propagation of feature annotation.</text>
</comment>
<dbReference type="Proteomes" id="UP001196661">
    <property type="component" value="Unassembled WGS sequence"/>
</dbReference>
<name>A0ABS5Y4T9_9CYAN</name>
<keyword evidence="1" id="KW-0597">Phosphoprotein</keyword>
<sequence length="399" mass="45723">MTESAVNTLTLEHGISVPQLIKNVKAIIQTQTNGYIQLKTSSGEQWWLEFRVGQLLWAGGGQHRFRRWQRLLKTYCPEIRPSDVRLRERELFDHWEYIALSVLLKRQQIDREVAISMIEATIAEVIFDICQTVDQLTQISHSTNRLSRLPEPIAILSSTTLFYNVKTQLAQWQKTNLSHLSPNLAPSIVDNARLEKHTQPRTYQILKRLIQGNRSLRELSQITGRDLCELGRMVGAYVQRDIIELNILQDLAQPYDALDPKVPSQSAQQLPHIFCIDNNPQVGYLMEETLRPAGYRCTSIQDSIHALTQILRYKPNLIFLALKMPVANGYEICKQVRRVKAFKDTPIVILTGNDSLMDRMRAKAVGATDFITKPVDPTKIVEMVRYQLAEQHDQIEEAG</sequence>
<feature type="domain" description="Response regulatory" evidence="3">
    <location>
        <begin position="272"/>
        <end position="388"/>
    </location>
</feature>
<evidence type="ECO:0000256" key="1">
    <source>
        <dbReference type="ARBA" id="ARBA00022553"/>
    </source>
</evidence>
<dbReference type="InterPro" id="IPR011006">
    <property type="entry name" value="CheY-like_superfamily"/>
</dbReference>
<dbReference type="InterPro" id="IPR001789">
    <property type="entry name" value="Sig_transdc_resp-reg_receiver"/>
</dbReference>
<dbReference type="InterPro" id="IPR024186">
    <property type="entry name" value="Sig_transdc_resp-reg_PatA"/>
</dbReference>
<dbReference type="SUPFAM" id="SSF52172">
    <property type="entry name" value="CheY-like"/>
    <property type="match status" value="1"/>
</dbReference>
<dbReference type="PIRSF" id="PIRSF005897">
    <property type="entry name" value="RR_PatA"/>
    <property type="match status" value="1"/>
</dbReference>
<keyword evidence="5" id="KW-1185">Reference proteome</keyword>
<protein>
    <submittedName>
        <fullName evidence="4">Response regulator</fullName>
    </submittedName>
</protein>
<evidence type="ECO:0000313" key="4">
    <source>
        <dbReference type="EMBL" id="MBT9312374.1"/>
    </source>
</evidence>
<dbReference type="PANTHER" id="PTHR44591">
    <property type="entry name" value="STRESS RESPONSE REGULATOR PROTEIN 1"/>
    <property type="match status" value="1"/>
</dbReference>
<accession>A0ABS5Y4T9</accession>
<evidence type="ECO:0000256" key="2">
    <source>
        <dbReference type="PROSITE-ProRule" id="PRU00169"/>
    </source>
</evidence>